<name>A0AAN7Z369_9PEZI</name>
<dbReference type="Proteomes" id="UP001305414">
    <property type="component" value="Unassembled WGS sequence"/>
</dbReference>
<keyword evidence="3" id="KW-1185">Reference proteome</keyword>
<dbReference type="EMBL" id="JAWHQM010000002">
    <property type="protein sequence ID" value="KAK5625358.1"/>
    <property type="molecule type" value="Genomic_DNA"/>
</dbReference>
<evidence type="ECO:0000259" key="1">
    <source>
        <dbReference type="Pfam" id="PF20736"/>
    </source>
</evidence>
<dbReference type="Pfam" id="PF20736">
    <property type="entry name" value="Glyco_hydro127M"/>
    <property type="match status" value="1"/>
</dbReference>
<comment type="caution">
    <text evidence="2">The sequence shown here is derived from an EMBL/GenBank/DDBJ whole genome shotgun (WGS) entry which is preliminary data.</text>
</comment>
<dbReference type="PANTHER" id="PTHR31151">
    <property type="entry name" value="PROLINE-TRNA LIGASE (DUF1680)"/>
    <property type="match status" value="1"/>
</dbReference>
<evidence type="ECO:0000313" key="2">
    <source>
        <dbReference type="EMBL" id="KAK5625358.1"/>
    </source>
</evidence>
<evidence type="ECO:0000313" key="3">
    <source>
        <dbReference type="Proteomes" id="UP001305414"/>
    </source>
</evidence>
<proteinExistence type="predicted"/>
<dbReference type="PANTHER" id="PTHR31151:SF0">
    <property type="entry name" value="PROLINE-TRNA LIGASE (DUF1680)"/>
    <property type="match status" value="1"/>
</dbReference>
<sequence>MDSIYAYDSSSVYVNLFTPSKLNWSQRGVTITQTTTFPVGDTTTLTVGGSGTWSMKIRIPTWTSGATVSVNGQQQSVATTPGSYATISSTWKSGDTVTVKLPMRLRLVTANDNKSIAAVAYGPTILAGNYGSSSPNGTPTLTLDSLKRKSTSSLDFTGTANGAAVTLGPFYDAQGYNYVVYWSVSGILPTSTEGS</sequence>
<gene>
    <name evidence="2" type="ORF">RRF57_001074</name>
</gene>
<dbReference type="AlphaFoldDB" id="A0AAN7Z369"/>
<accession>A0AAN7Z369</accession>
<reference evidence="2 3" key="1">
    <citation type="submission" date="2023-10" db="EMBL/GenBank/DDBJ databases">
        <title>Draft genome sequence of Xylaria bambusicola isolate GMP-LS, the root and basal stem rot pathogen of sugarcane in Indonesia.</title>
        <authorList>
            <person name="Selvaraj P."/>
            <person name="Muralishankar V."/>
            <person name="Muruganantham S."/>
            <person name="Sp S."/>
            <person name="Haryani S."/>
            <person name="Lau K.J.X."/>
            <person name="Naqvi N.I."/>
        </authorList>
    </citation>
    <scope>NUCLEOTIDE SEQUENCE [LARGE SCALE GENOMIC DNA]</scope>
    <source>
        <strain evidence="2">GMP-LS</strain>
    </source>
</reference>
<protein>
    <recommendedName>
        <fullName evidence="1">Non-reducing end beta-L-arabinofuranosidase-like GH127 middle domain-containing protein</fullName>
    </recommendedName>
</protein>
<feature type="domain" description="Non-reducing end beta-L-arabinofuranosidase-like GH127 middle" evidence="1">
    <location>
        <begin position="12"/>
        <end position="103"/>
    </location>
</feature>
<organism evidence="2 3">
    <name type="scientific">Xylaria bambusicola</name>
    <dbReference type="NCBI Taxonomy" id="326684"/>
    <lineage>
        <taxon>Eukaryota</taxon>
        <taxon>Fungi</taxon>
        <taxon>Dikarya</taxon>
        <taxon>Ascomycota</taxon>
        <taxon>Pezizomycotina</taxon>
        <taxon>Sordariomycetes</taxon>
        <taxon>Xylariomycetidae</taxon>
        <taxon>Xylariales</taxon>
        <taxon>Xylariaceae</taxon>
        <taxon>Xylaria</taxon>
    </lineage>
</organism>
<dbReference type="InterPro" id="IPR049046">
    <property type="entry name" value="Beta-AFase-like_GH127_middle"/>
</dbReference>